<feature type="compositionally biased region" description="Pro residues" evidence="1">
    <location>
        <begin position="55"/>
        <end position="68"/>
    </location>
</feature>
<name>A0A8T0PQ98_PANVG</name>
<evidence type="ECO:0000256" key="1">
    <source>
        <dbReference type="SAM" id="MobiDB-lite"/>
    </source>
</evidence>
<feature type="region of interest" description="Disordered" evidence="1">
    <location>
        <begin position="1"/>
        <end position="36"/>
    </location>
</feature>
<evidence type="ECO:0000313" key="2">
    <source>
        <dbReference type="EMBL" id="KAG2562482.1"/>
    </source>
</evidence>
<organism evidence="2 3">
    <name type="scientific">Panicum virgatum</name>
    <name type="common">Blackwell switchgrass</name>
    <dbReference type="NCBI Taxonomy" id="38727"/>
    <lineage>
        <taxon>Eukaryota</taxon>
        <taxon>Viridiplantae</taxon>
        <taxon>Streptophyta</taxon>
        <taxon>Embryophyta</taxon>
        <taxon>Tracheophyta</taxon>
        <taxon>Spermatophyta</taxon>
        <taxon>Magnoliopsida</taxon>
        <taxon>Liliopsida</taxon>
        <taxon>Poales</taxon>
        <taxon>Poaceae</taxon>
        <taxon>PACMAD clade</taxon>
        <taxon>Panicoideae</taxon>
        <taxon>Panicodae</taxon>
        <taxon>Paniceae</taxon>
        <taxon>Panicinae</taxon>
        <taxon>Panicum</taxon>
        <taxon>Panicum sect. Hiantes</taxon>
    </lineage>
</organism>
<proteinExistence type="predicted"/>
<accession>A0A8T0PQ98</accession>
<comment type="caution">
    <text evidence="2">The sequence shown here is derived from an EMBL/GenBank/DDBJ whole genome shotgun (WGS) entry which is preliminary data.</text>
</comment>
<protein>
    <submittedName>
        <fullName evidence="2">Uncharacterized protein</fullName>
    </submittedName>
</protein>
<reference evidence="2" key="1">
    <citation type="submission" date="2020-05" db="EMBL/GenBank/DDBJ databases">
        <title>WGS assembly of Panicum virgatum.</title>
        <authorList>
            <person name="Lovell J.T."/>
            <person name="Jenkins J."/>
            <person name="Shu S."/>
            <person name="Juenger T.E."/>
            <person name="Schmutz J."/>
        </authorList>
    </citation>
    <scope>NUCLEOTIDE SEQUENCE</scope>
    <source>
        <strain evidence="2">AP13</strain>
    </source>
</reference>
<dbReference type="AlphaFoldDB" id="A0A8T0PQ98"/>
<gene>
    <name evidence="2" type="ORF">PVAP13_8KG234703</name>
</gene>
<keyword evidence="3" id="KW-1185">Reference proteome</keyword>
<evidence type="ECO:0000313" key="3">
    <source>
        <dbReference type="Proteomes" id="UP000823388"/>
    </source>
</evidence>
<dbReference type="Proteomes" id="UP000823388">
    <property type="component" value="Chromosome 8K"/>
</dbReference>
<feature type="region of interest" description="Disordered" evidence="1">
    <location>
        <begin position="49"/>
        <end position="91"/>
    </location>
</feature>
<dbReference type="EMBL" id="CM029051">
    <property type="protein sequence ID" value="KAG2562482.1"/>
    <property type="molecule type" value="Genomic_DNA"/>
</dbReference>
<sequence length="91" mass="9697">MSPDLGPARRPKPPPHPFTLTQRRGTTDRWTPPISRSCTPFPLLSPMPIDAACSAPPPHAPAPTPRVAPAPRQNRGTAEPSPADTTPQLVP</sequence>